<keyword evidence="1" id="KW-1133">Transmembrane helix</keyword>
<evidence type="ECO:0000313" key="3">
    <source>
        <dbReference type="Proteomes" id="UP000240760"/>
    </source>
</evidence>
<keyword evidence="3" id="KW-1185">Reference proteome</keyword>
<feature type="transmembrane region" description="Helical" evidence="1">
    <location>
        <begin position="159"/>
        <end position="182"/>
    </location>
</feature>
<name>A0A2T4BU65_TRILO</name>
<dbReference type="AlphaFoldDB" id="A0A2T4BU65"/>
<proteinExistence type="predicted"/>
<accession>A0A2T4BU65</accession>
<dbReference type="Proteomes" id="UP000240760">
    <property type="component" value="Unassembled WGS sequence"/>
</dbReference>
<keyword evidence="1" id="KW-0472">Membrane</keyword>
<reference evidence="2 3" key="1">
    <citation type="submission" date="2016-07" db="EMBL/GenBank/DDBJ databases">
        <title>Multiple horizontal gene transfer events from other fungi enriched the ability of initially mycotrophic Trichoderma (Ascomycota) to feed on dead plant biomass.</title>
        <authorList>
            <consortium name="DOE Joint Genome Institute"/>
            <person name="Aerts A."/>
            <person name="Atanasova L."/>
            <person name="Chenthamara K."/>
            <person name="Zhang J."/>
            <person name="Grujic M."/>
            <person name="Henrissat B."/>
            <person name="Kuo A."/>
            <person name="Salamov A."/>
            <person name="Lipzen A."/>
            <person name="Labutti K."/>
            <person name="Barry K."/>
            <person name="Miao Y."/>
            <person name="Rahimi M.J."/>
            <person name="Shen Q."/>
            <person name="Grigoriev I.V."/>
            <person name="Kubicek C.P."/>
            <person name="Druzhinina I.S."/>
        </authorList>
    </citation>
    <scope>NUCLEOTIDE SEQUENCE [LARGE SCALE GENOMIC DNA]</scope>
    <source>
        <strain evidence="2 3">ATCC 18648</strain>
    </source>
</reference>
<organism evidence="2 3">
    <name type="scientific">Trichoderma longibrachiatum ATCC 18648</name>
    <dbReference type="NCBI Taxonomy" id="983965"/>
    <lineage>
        <taxon>Eukaryota</taxon>
        <taxon>Fungi</taxon>
        <taxon>Dikarya</taxon>
        <taxon>Ascomycota</taxon>
        <taxon>Pezizomycotina</taxon>
        <taxon>Sordariomycetes</taxon>
        <taxon>Hypocreomycetidae</taxon>
        <taxon>Hypocreales</taxon>
        <taxon>Hypocreaceae</taxon>
        <taxon>Trichoderma</taxon>
    </lineage>
</organism>
<keyword evidence="1" id="KW-0812">Transmembrane</keyword>
<evidence type="ECO:0000313" key="2">
    <source>
        <dbReference type="EMBL" id="PTB72847.1"/>
    </source>
</evidence>
<protein>
    <submittedName>
        <fullName evidence="2">Uncharacterized protein</fullName>
    </submittedName>
</protein>
<evidence type="ECO:0000256" key="1">
    <source>
        <dbReference type="SAM" id="Phobius"/>
    </source>
</evidence>
<gene>
    <name evidence="2" type="ORF">M440DRAFT_153483</name>
</gene>
<sequence>MLQLLVAGPPNPIRKELAVSGLGPVPHGNYKLLLACSQSLNGSCIKPPSSNWTRCSDARRRAGGLLKGVWGEQQFGLDWIGLNPAVGNAMNFGGGGKVDAPTWASSNVDWEGGGLLNARQRRTGDVSRRGEGRKRRRTKWVSVSLDAMKAEDAQRAARLLFFFFLLHVAFCHFAFYLVSLHWCRLRAAIRLFFNLNSLGTYNERDDDTSLLSNHSILDEYYTGSIACLTVIPLKTRNCVNT</sequence>
<dbReference type="EMBL" id="KZ679140">
    <property type="protein sequence ID" value="PTB72847.1"/>
    <property type="molecule type" value="Genomic_DNA"/>
</dbReference>